<dbReference type="GO" id="GO:0005829">
    <property type="term" value="C:cytosol"/>
    <property type="evidence" value="ECO:0007669"/>
    <property type="project" value="TreeGrafter"/>
</dbReference>
<name>A0A7S7NPC4_PALFE</name>
<dbReference type="SUPFAM" id="SSF54637">
    <property type="entry name" value="Thioesterase/thiol ester dehydrase-isomerase"/>
    <property type="match status" value="1"/>
</dbReference>
<proteinExistence type="predicted"/>
<dbReference type="CDD" id="cd03443">
    <property type="entry name" value="PaaI_thioesterase"/>
    <property type="match status" value="1"/>
</dbReference>
<dbReference type="PANTHER" id="PTHR43240">
    <property type="entry name" value="1,4-DIHYDROXY-2-NAPHTHOYL-COA THIOESTERASE 1"/>
    <property type="match status" value="1"/>
</dbReference>
<dbReference type="KEGG" id="pfer:IRI77_31955"/>
<sequence>MKPQPLNAKELNELILKMPFNHHLGLRVTRVYKDGLTLECEVRPEMTNGLGTLHGGVTASLVDAAVGIAVIGARGGAPATTVEMKLNYLRPATHGKVRARARLLKVGRTLAVGSVDVHDSHGHAIATALLTYMLL</sequence>
<accession>A0A7S7NPC4</accession>
<dbReference type="Gene3D" id="3.10.129.10">
    <property type="entry name" value="Hotdog Thioesterase"/>
    <property type="match status" value="1"/>
</dbReference>
<evidence type="ECO:0000259" key="2">
    <source>
        <dbReference type="Pfam" id="PF03061"/>
    </source>
</evidence>
<feature type="domain" description="Thioesterase" evidence="2">
    <location>
        <begin position="51"/>
        <end position="123"/>
    </location>
</feature>
<keyword evidence="4" id="KW-1185">Reference proteome</keyword>
<reference evidence="3 4" key="1">
    <citation type="submission" date="2020-10" db="EMBL/GenBank/DDBJ databases">
        <title>Complete genome sequence of Paludibaculum fermentans P105T, a facultatively anaerobic acidobacterium capable of dissimilatory Fe(III) reduction.</title>
        <authorList>
            <person name="Dedysh S.N."/>
            <person name="Beletsky A.V."/>
            <person name="Kulichevskaya I.S."/>
            <person name="Mardanov A.V."/>
            <person name="Ravin N.V."/>
        </authorList>
    </citation>
    <scope>NUCLEOTIDE SEQUENCE [LARGE SCALE GENOMIC DNA]</scope>
    <source>
        <strain evidence="3 4">P105</strain>
    </source>
</reference>
<dbReference type="EMBL" id="CP063849">
    <property type="protein sequence ID" value="QOY87328.1"/>
    <property type="molecule type" value="Genomic_DNA"/>
</dbReference>
<dbReference type="NCBIfam" id="TIGR00369">
    <property type="entry name" value="unchar_dom_1"/>
    <property type="match status" value="1"/>
</dbReference>
<protein>
    <submittedName>
        <fullName evidence="3">PaaI family thioesterase</fullName>
    </submittedName>
</protein>
<evidence type="ECO:0000256" key="1">
    <source>
        <dbReference type="ARBA" id="ARBA00022801"/>
    </source>
</evidence>
<gene>
    <name evidence="3" type="ORF">IRI77_31955</name>
</gene>
<dbReference type="GO" id="GO:0061522">
    <property type="term" value="F:1,4-dihydroxy-2-naphthoyl-CoA thioesterase activity"/>
    <property type="evidence" value="ECO:0007669"/>
    <property type="project" value="TreeGrafter"/>
</dbReference>
<dbReference type="AlphaFoldDB" id="A0A7S7NPC4"/>
<evidence type="ECO:0000313" key="3">
    <source>
        <dbReference type="EMBL" id="QOY87328.1"/>
    </source>
</evidence>
<organism evidence="3 4">
    <name type="scientific">Paludibaculum fermentans</name>
    <dbReference type="NCBI Taxonomy" id="1473598"/>
    <lineage>
        <taxon>Bacteria</taxon>
        <taxon>Pseudomonadati</taxon>
        <taxon>Acidobacteriota</taxon>
        <taxon>Terriglobia</taxon>
        <taxon>Bryobacterales</taxon>
        <taxon>Bryobacteraceae</taxon>
        <taxon>Paludibaculum</taxon>
    </lineage>
</organism>
<dbReference type="InterPro" id="IPR006683">
    <property type="entry name" value="Thioestr_dom"/>
</dbReference>
<evidence type="ECO:0000313" key="4">
    <source>
        <dbReference type="Proteomes" id="UP000593892"/>
    </source>
</evidence>
<dbReference type="RefSeq" id="WP_194448997.1">
    <property type="nucleotide sequence ID" value="NZ_CP063849.1"/>
</dbReference>
<dbReference type="InterPro" id="IPR029069">
    <property type="entry name" value="HotDog_dom_sf"/>
</dbReference>
<dbReference type="Proteomes" id="UP000593892">
    <property type="component" value="Chromosome"/>
</dbReference>
<dbReference type="PANTHER" id="PTHR43240:SF7">
    <property type="entry name" value="BLR7284 PROTEIN"/>
    <property type="match status" value="1"/>
</dbReference>
<keyword evidence="1" id="KW-0378">Hydrolase</keyword>
<dbReference type="InterPro" id="IPR003736">
    <property type="entry name" value="PAAI_dom"/>
</dbReference>
<dbReference type="Pfam" id="PF03061">
    <property type="entry name" value="4HBT"/>
    <property type="match status" value="1"/>
</dbReference>